<dbReference type="PANTHER" id="PTHR43133">
    <property type="entry name" value="RNA POLYMERASE ECF-TYPE SIGMA FACTO"/>
    <property type="match status" value="1"/>
</dbReference>
<dbReference type="CDD" id="cd06171">
    <property type="entry name" value="Sigma70_r4"/>
    <property type="match status" value="1"/>
</dbReference>
<comment type="caution">
    <text evidence="8">The sequence shown here is derived from an EMBL/GenBank/DDBJ whole genome shotgun (WGS) entry which is preliminary data.</text>
</comment>
<evidence type="ECO:0000256" key="2">
    <source>
        <dbReference type="ARBA" id="ARBA00023015"/>
    </source>
</evidence>
<protein>
    <submittedName>
        <fullName evidence="8">RNA polymerase sigma24 factor</fullName>
    </submittedName>
</protein>
<evidence type="ECO:0000256" key="1">
    <source>
        <dbReference type="ARBA" id="ARBA00010641"/>
    </source>
</evidence>
<keyword evidence="2" id="KW-0805">Transcription regulation</keyword>
<evidence type="ECO:0000313" key="8">
    <source>
        <dbReference type="EMBL" id="GGU51314.1"/>
    </source>
</evidence>
<dbReference type="SUPFAM" id="SSF88946">
    <property type="entry name" value="Sigma2 domain of RNA polymerase sigma factors"/>
    <property type="match status" value="1"/>
</dbReference>
<dbReference type="InterPro" id="IPR007627">
    <property type="entry name" value="RNA_pol_sigma70_r2"/>
</dbReference>
<name>A0ABQ2UTV5_9PSEU</name>
<organism evidence="8 9">
    <name type="scientific">Lentzea flava</name>
    <dbReference type="NCBI Taxonomy" id="103732"/>
    <lineage>
        <taxon>Bacteria</taxon>
        <taxon>Bacillati</taxon>
        <taxon>Actinomycetota</taxon>
        <taxon>Actinomycetes</taxon>
        <taxon>Pseudonocardiales</taxon>
        <taxon>Pseudonocardiaceae</taxon>
        <taxon>Lentzea</taxon>
    </lineage>
</organism>
<dbReference type="EMBL" id="BMRE01000023">
    <property type="protein sequence ID" value="GGU51314.1"/>
    <property type="molecule type" value="Genomic_DNA"/>
</dbReference>
<dbReference type="Pfam" id="PF04542">
    <property type="entry name" value="Sigma70_r2"/>
    <property type="match status" value="1"/>
</dbReference>
<evidence type="ECO:0000259" key="7">
    <source>
        <dbReference type="Pfam" id="PF08281"/>
    </source>
</evidence>
<accession>A0ABQ2UTV5</accession>
<keyword evidence="5" id="KW-0804">Transcription</keyword>
<dbReference type="PANTHER" id="PTHR43133:SF50">
    <property type="entry name" value="ECF RNA POLYMERASE SIGMA FACTOR SIGM"/>
    <property type="match status" value="1"/>
</dbReference>
<gene>
    <name evidence="8" type="ORF">GCM10010178_50190</name>
</gene>
<feature type="domain" description="RNA polymerase sigma factor 70 region 4 type 2" evidence="7">
    <location>
        <begin position="108"/>
        <end position="160"/>
    </location>
</feature>
<dbReference type="Proteomes" id="UP000649573">
    <property type="component" value="Unassembled WGS sequence"/>
</dbReference>
<keyword evidence="3" id="KW-0731">Sigma factor</keyword>
<dbReference type="InterPro" id="IPR036388">
    <property type="entry name" value="WH-like_DNA-bd_sf"/>
</dbReference>
<dbReference type="InterPro" id="IPR013324">
    <property type="entry name" value="RNA_pol_sigma_r3/r4-like"/>
</dbReference>
<evidence type="ECO:0000256" key="3">
    <source>
        <dbReference type="ARBA" id="ARBA00023082"/>
    </source>
</evidence>
<reference evidence="9" key="1">
    <citation type="journal article" date="2019" name="Int. J. Syst. Evol. Microbiol.">
        <title>The Global Catalogue of Microorganisms (GCM) 10K type strain sequencing project: providing services to taxonomists for standard genome sequencing and annotation.</title>
        <authorList>
            <consortium name="The Broad Institute Genomics Platform"/>
            <consortium name="The Broad Institute Genome Sequencing Center for Infectious Disease"/>
            <person name="Wu L."/>
            <person name="Ma J."/>
        </authorList>
    </citation>
    <scope>NUCLEOTIDE SEQUENCE [LARGE SCALE GENOMIC DNA]</scope>
    <source>
        <strain evidence="9">JCM 3296</strain>
    </source>
</reference>
<evidence type="ECO:0000256" key="4">
    <source>
        <dbReference type="ARBA" id="ARBA00023125"/>
    </source>
</evidence>
<dbReference type="RefSeq" id="WP_189256155.1">
    <property type="nucleotide sequence ID" value="NZ_BMRE01000023.1"/>
</dbReference>
<dbReference type="Gene3D" id="1.10.1740.10">
    <property type="match status" value="1"/>
</dbReference>
<evidence type="ECO:0000313" key="9">
    <source>
        <dbReference type="Proteomes" id="UP000649573"/>
    </source>
</evidence>
<comment type="similarity">
    <text evidence="1">Belongs to the sigma-70 factor family. ECF subfamily.</text>
</comment>
<dbReference type="Pfam" id="PF08281">
    <property type="entry name" value="Sigma70_r4_2"/>
    <property type="match status" value="1"/>
</dbReference>
<keyword evidence="4" id="KW-0238">DNA-binding</keyword>
<dbReference type="SUPFAM" id="SSF88659">
    <property type="entry name" value="Sigma3 and sigma4 domains of RNA polymerase sigma factors"/>
    <property type="match status" value="1"/>
</dbReference>
<dbReference type="Gene3D" id="1.10.10.10">
    <property type="entry name" value="Winged helix-like DNA-binding domain superfamily/Winged helix DNA-binding domain"/>
    <property type="match status" value="1"/>
</dbReference>
<dbReference type="NCBIfam" id="TIGR02937">
    <property type="entry name" value="sigma70-ECF"/>
    <property type="match status" value="1"/>
</dbReference>
<dbReference type="InterPro" id="IPR013325">
    <property type="entry name" value="RNA_pol_sigma_r2"/>
</dbReference>
<evidence type="ECO:0000259" key="6">
    <source>
        <dbReference type="Pfam" id="PF04542"/>
    </source>
</evidence>
<sequence length="175" mass="19689">MDNEGGGVGFDQFVAERLDRLLRYATAIACDKHLAQDIVQDVLIRAQNKWDRIGAMDAPYLYVKRMVTNDYLSWRRRKAAREVAVERGELAKHVPSMADPADAHAEREAMRARIAVLPRKQRAALVLRFYEDCSDAEIAQVLGCTESTVRSQLSRALQTLRAHELARSATLGVHS</sequence>
<proteinExistence type="inferred from homology"/>
<keyword evidence="9" id="KW-1185">Reference proteome</keyword>
<dbReference type="InterPro" id="IPR013249">
    <property type="entry name" value="RNA_pol_sigma70_r4_t2"/>
</dbReference>
<dbReference type="InterPro" id="IPR014284">
    <property type="entry name" value="RNA_pol_sigma-70_dom"/>
</dbReference>
<evidence type="ECO:0000256" key="5">
    <source>
        <dbReference type="ARBA" id="ARBA00023163"/>
    </source>
</evidence>
<dbReference type="InterPro" id="IPR039425">
    <property type="entry name" value="RNA_pol_sigma-70-like"/>
</dbReference>
<feature type="domain" description="RNA polymerase sigma-70 region 2" evidence="6">
    <location>
        <begin position="14"/>
        <end position="79"/>
    </location>
</feature>